<dbReference type="Pfam" id="PF00023">
    <property type="entry name" value="Ank"/>
    <property type="match status" value="1"/>
</dbReference>
<dbReference type="PROSITE" id="PS50088">
    <property type="entry name" value="ANK_REPEAT"/>
    <property type="match status" value="6"/>
</dbReference>
<dbReference type="STRING" id="36050.A0A1B8B0J4"/>
<dbReference type="PANTHER" id="PTHR24133">
    <property type="entry name" value="ANKYRIN DOMAIN-CONTAINING"/>
    <property type="match status" value="1"/>
</dbReference>
<evidence type="ECO:0000256" key="2">
    <source>
        <dbReference type="SAM" id="MobiDB-lite"/>
    </source>
</evidence>
<sequence length="1052" mass="116364">MDDPAQAPSGAQNDLVSEPLQAGAFREAVQQNNIEWLNDNLERDKSLLDITFIYEFSDNKVEETLHVNALALASADGQVSAVNALLEHGASVETEIPTIGGTALHLATRWGGFEVVRLLVEKEADINQADKYGSTPLHLASRFDKLDVVNYLLDMGAQINVKDKEENTPFLHACAGGVLEIAKLLWARGSPSQLYERNIYSNQPIHLAAINDRHNMIPWLLEKGASADELGQNGANALHQACAEGSAETVRAILNHSKTDPSIVHTRNRQQRTPLLVACLNVRPEVVNILTDRYTLVSDTDANQDSCYHQVVMNEDEFSEDHKKVLNYLVGWGADIDQENRQGCSPLVFACKRGKIDLIKSLLDLGASIDGTKGNSPLLEACLLNDTRALETLLEKKPDLSCTNHHGLSPLALACTFGKLHNVKLLIANGADVTARTNTHFTSLCIAAFYNHVETMIEILKTPTYYPSDSLKRGLPDENDSGRLAIENGMLGGFDSSLENVRSIMMENIGYILYWAVRMNCVSVLQKYDECKPEGHRFNNLQGASWLHLASQYGCQEQILEFFSHFSTRDKTRTGATALHLAAVNGTLGTTEFLLNLISTQQTSPHDPIPKIDAILECDNSGESPLALSIKRNSGAHKDLANIFWREFDALGTLDLKGIVPSCTKPKILESLAQYERPGGEKILKSVLEQWSSPNTAVPPDTRTALEWAVESKQSVVVWWLLSKGGHSSRSTMESATRLAQNLEGKVGRLIQDLLKSPPPLLDSVANPNDDQPPAIPEPTHDKEEIPLLTIVDMHEKDAAIKPRYAKASIHDIVYESASAGGLSAIIERAPRTLGLRDLESFKAEVEVAEDEDQKTVGDGIVNLSMDASAVKGDQQQSNSGVEKPKVRWIHLPANKLHLMRDLCTRLSHDSERSEMDHNAMISRFNRGWTELAAGAGHRYMKPHCEHARINTSSPTTGSLGKSNSIDERPKPMSLYMPYLTLGNKSPGQSVRLKDKQNGLNEPVHSRNTRDLTHIPITLDQYYYAVLQDTSVRDGDQVLTRYMEKYHRQFKG</sequence>
<gene>
    <name evidence="3" type="ORF">FPOA_00190</name>
</gene>
<evidence type="ECO:0000313" key="4">
    <source>
        <dbReference type="Proteomes" id="UP000091967"/>
    </source>
</evidence>
<evidence type="ECO:0000313" key="3">
    <source>
        <dbReference type="EMBL" id="OBS26250.1"/>
    </source>
</evidence>
<name>A0A1B8B0J4_FUSPO</name>
<keyword evidence="4" id="KW-1185">Reference proteome</keyword>
<feature type="repeat" description="ANK" evidence="1">
    <location>
        <begin position="132"/>
        <end position="164"/>
    </location>
</feature>
<feature type="repeat" description="ANK" evidence="1">
    <location>
        <begin position="99"/>
        <end position="131"/>
    </location>
</feature>
<feature type="repeat" description="ANK" evidence="1">
    <location>
        <begin position="574"/>
        <end position="596"/>
    </location>
</feature>
<dbReference type="Pfam" id="PF12796">
    <property type="entry name" value="Ank_2"/>
    <property type="match status" value="3"/>
</dbReference>
<dbReference type="PRINTS" id="PR01415">
    <property type="entry name" value="ANKYRIN"/>
</dbReference>
<dbReference type="AlphaFoldDB" id="A0A1B8B0J4"/>
<evidence type="ECO:0000256" key="1">
    <source>
        <dbReference type="PROSITE-ProRule" id="PRU00023"/>
    </source>
</evidence>
<dbReference type="SUPFAM" id="SSF48403">
    <property type="entry name" value="Ankyrin repeat"/>
    <property type="match status" value="2"/>
</dbReference>
<feature type="repeat" description="ANK" evidence="1">
    <location>
        <begin position="200"/>
        <end position="232"/>
    </location>
</feature>
<dbReference type="Proteomes" id="UP000091967">
    <property type="component" value="Unassembled WGS sequence"/>
</dbReference>
<dbReference type="PANTHER" id="PTHR24133:SF40">
    <property type="entry name" value="ANKYRIN REPEAT DOMAIN 44"/>
    <property type="match status" value="1"/>
</dbReference>
<dbReference type="InterPro" id="IPR052391">
    <property type="entry name" value="E3_Ligase-Neurotoxin"/>
</dbReference>
<accession>A0A1B8B0J4</accession>
<feature type="repeat" description="ANK" evidence="1">
    <location>
        <begin position="406"/>
        <end position="438"/>
    </location>
</feature>
<dbReference type="PROSITE" id="PS50297">
    <property type="entry name" value="ANK_REP_REGION"/>
    <property type="match status" value="6"/>
</dbReference>
<feature type="repeat" description="ANK" evidence="1">
    <location>
        <begin position="342"/>
        <end position="374"/>
    </location>
</feature>
<dbReference type="Gene3D" id="1.25.40.20">
    <property type="entry name" value="Ankyrin repeat-containing domain"/>
    <property type="match status" value="3"/>
</dbReference>
<dbReference type="OMA" id="LRWIHIP"/>
<dbReference type="InterPro" id="IPR002110">
    <property type="entry name" value="Ankyrin_rpt"/>
</dbReference>
<protein>
    <submittedName>
        <fullName evidence="3">Uncharacterized protein</fullName>
    </submittedName>
</protein>
<proteinExistence type="predicted"/>
<keyword evidence="1" id="KW-0040">ANK repeat</keyword>
<feature type="region of interest" description="Disordered" evidence="2">
    <location>
        <begin position="760"/>
        <end position="783"/>
    </location>
</feature>
<dbReference type="SMART" id="SM00248">
    <property type="entry name" value="ANK"/>
    <property type="match status" value="14"/>
</dbReference>
<feature type="compositionally biased region" description="Polar residues" evidence="2">
    <location>
        <begin position="950"/>
        <end position="964"/>
    </location>
</feature>
<comment type="caution">
    <text evidence="3">The sequence shown here is derived from an EMBL/GenBank/DDBJ whole genome shotgun (WGS) entry which is preliminary data.</text>
</comment>
<dbReference type="InterPro" id="IPR036770">
    <property type="entry name" value="Ankyrin_rpt-contain_sf"/>
</dbReference>
<reference evidence="3 4" key="1">
    <citation type="submission" date="2016-06" db="EMBL/GenBank/DDBJ databases">
        <title>Living apart together: crosstalk between the core and supernumerary genomes in a fungal plant pathogen.</title>
        <authorList>
            <person name="Vanheule A."/>
            <person name="Audenaert K."/>
            <person name="Warris S."/>
            <person name="Van De Geest H."/>
            <person name="Schijlen E."/>
            <person name="Hofte M."/>
            <person name="De Saeger S."/>
            <person name="Haesaert G."/>
            <person name="Waalwijk C."/>
            <person name="Van Der Lee T."/>
        </authorList>
    </citation>
    <scope>NUCLEOTIDE SEQUENCE [LARGE SCALE GENOMIC DNA]</scope>
    <source>
        <strain evidence="3 4">2516</strain>
    </source>
</reference>
<organism evidence="3 4">
    <name type="scientific">Fusarium poae</name>
    <dbReference type="NCBI Taxonomy" id="36050"/>
    <lineage>
        <taxon>Eukaryota</taxon>
        <taxon>Fungi</taxon>
        <taxon>Dikarya</taxon>
        <taxon>Ascomycota</taxon>
        <taxon>Pezizomycotina</taxon>
        <taxon>Sordariomycetes</taxon>
        <taxon>Hypocreomycetidae</taxon>
        <taxon>Hypocreales</taxon>
        <taxon>Nectriaceae</taxon>
        <taxon>Fusarium</taxon>
    </lineage>
</organism>
<dbReference type="EMBL" id="LYXU01000001">
    <property type="protein sequence ID" value="OBS26250.1"/>
    <property type="molecule type" value="Genomic_DNA"/>
</dbReference>
<feature type="region of interest" description="Disordered" evidence="2">
    <location>
        <begin position="949"/>
        <end position="968"/>
    </location>
</feature>